<sequence>MSELGPFRFLDLPKELRFMIYENLSISTKDLRLLPSKSGLRVEQQSTECYSYEPAITITLLTLPVRILSTCTLIHSEVVPFLSRKLDKISETIPKIIIDADCLYTLTFENTKELLRALLEKLNRHPFFIRGPTSNSSPANKADPHLQYPKQVHQWLAQTSHLLLSQPPTLCPLSGFMGTRTYPTVRLVIEVPKVWRHSTYRGLAIEPRAHDGTRPQYTASITSRLSLAFEGLVEYTKGLKHVKSTAIVFAPEDERVLKSEGLVVTKTAALDFGICRTTG</sequence>
<proteinExistence type="predicted"/>
<comment type="caution">
    <text evidence="1">The sequence shown here is derived from an EMBL/GenBank/DDBJ whole genome shotgun (WGS) entry which is preliminary data.</text>
</comment>
<organism evidence="1 2">
    <name type="scientific">Ascochyta lentis</name>
    <dbReference type="NCBI Taxonomy" id="205686"/>
    <lineage>
        <taxon>Eukaryota</taxon>
        <taxon>Fungi</taxon>
        <taxon>Dikarya</taxon>
        <taxon>Ascomycota</taxon>
        <taxon>Pezizomycotina</taxon>
        <taxon>Dothideomycetes</taxon>
        <taxon>Pleosporomycetidae</taxon>
        <taxon>Pleosporales</taxon>
        <taxon>Pleosporineae</taxon>
        <taxon>Didymellaceae</taxon>
        <taxon>Ascochyta</taxon>
    </lineage>
</organism>
<dbReference type="EMBL" id="RZGK01000012">
    <property type="protein sequence ID" value="KAF9695237.1"/>
    <property type="molecule type" value="Genomic_DNA"/>
</dbReference>
<keyword evidence="2" id="KW-1185">Reference proteome</keyword>
<reference evidence="1" key="2">
    <citation type="submission" date="2020-09" db="EMBL/GenBank/DDBJ databases">
        <title>Reference genome assembly for Australian Ascochyta lentis isolate Al4.</title>
        <authorList>
            <person name="Lee R.C."/>
            <person name="Farfan-Caceres L.M."/>
            <person name="Debler J.W."/>
            <person name="Williams A.H."/>
            <person name="Henares B.M."/>
        </authorList>
    </citation>
    <scope>NUCLEOTIDE SEQUENCE</scope>
    <source>
        <strain evidence="1">Al4</strain>
    </source>
</reference>
<dbReference type="AlphaFoldDB" id="A0A8H7J2D4"/>
<reference evidence="1" key="1">
    <citation type="submission" date="2018-12" db="EMBL/GenBank/DDBJ databases">
        <authorList>
            <person name="Syme R.A."/>
            <person name="Farfan-Caceres L."/>
            <person name="Lichtenzveig J."/>
        </authorList>
    </citation>
    <scope>NUCLEOTIDE SEQUENCE</scope>
    <source>
        <strain evidence="1">Al4</strain>
    </source>
</reference>
<dbReference type="OrthoDB" id="5314997at2759"/>
<accession>A0A8H7J2D4</accession>
<evidence type="ECO:0008006" key="3">
    <source>
        <dbReference type="Google" id="ProtNLM"/>
    </source>
</evidence>
<name>A0A8H7J2D4_9PLEO</name>
<dbReference type="Proteomes" id="UP000651452">
    <property type="component" value="Unassembled WGS sequence"/>
</dbReference>
<protein>
    <recommendedName>
        <fullName evidence="3">F-box domain-containing protein</fullName>
    </recommendedName>
</protein>
<evidence type="ECO:0000313" key="2">
    <source>
        <dbReference type="Proteomes" id="UP000651452"/>
    </source>
</evidence>
<evidence type="ECO:0000313" key="1">
    <source>
        <dbReference type="EMBL" id="KAF9695237.1"/>
    </source>
</evidence>
<gene>
    <name evidence="1" type="ORF">EKO04_006875</name>
</gene>